<keyword evidence="3" id="KW-1185">Reference proteome</keyword>
<dbReference type="RefSeq" id="WP_097124050.1">
    <property type="nucleotide sequence ID" value="NZ_OCNH01000001.1"/>
</dbReference>
<dbReference type="AlphaFoldDB" id="A0A286F5F6"/>
<organism evidence="2 3">
    <name type="scientific">Spirosoma fluviale</name>
    <dbReference type="NCBI Taxonomy" id="1597977"/>
    <lineage>
        <taxon>Bacteria</taxon>
        <taxon>Pseudomonadati</taxon>
        <taxon>Bacteroidota</taxon>
        <taxon>Cytophagia</taxon>
        <taxon>Cytophagales</taxon>
        <taxon>Cytophagaceae</taxon>
        <taxon>Spirosoma</taxon>
    </lineage>
</organism>
<name>A0A286F5F6_9BACT</name>
<feature type="domain" description="IPT/TIG" evidence="1">
    <location>
        <begin position="192"/>
        <end position="265"/>
    </location>
</feature>
<gene>
    <name evidence="2" type="ORF">SAMN06269250_0305</name>
</gene>
<dbReference type="Pfam" id="PF01833">
    <property type="entry name" value="TIG"/>
    <property type="match status" value="4"/>
</dbReference>
<evidence type="ECO:0000313" key="2">
    <source>
        <dbReference type="EMBL" id="SOD78124.1"/>
    </source>
</evidence>
<sequence length="597" mass="63113">MKSTLRVFFSLSILLGFFGCRVQHSPPELVKISVNQAYVDQSITLSGYQFGTDPTVTFGTATSAVNAPIGSHDETSIQLLVPRVAPGKTQIRVQTKEGSSDPLPFTVLQPAPIVTAITPTNGLPGTQVVVTGDYLNQIRRIRFNDIDAIINDSTARKLTITIPPTVPRGPQAFIVETSAGTVINRFVIAGTPQITSISPTKAKPGAELVILGKNFTDGTVSINGLAPDKALTTIKDTEIRTIIPQSATSGLVRVQVFESLIATSTDTLKLFQPPFITHLMAQDGAAGEKLIVEGRNFQEISTVSIGNVSVPFRIINATQLEATVPALPTSGRVSVTATGIGGTTTATDPFFFFLPPSNLTFTPARQLRGRPLTVSGNNLYRITSVSVSGITVPVTSRNEGFDLLIGIPEIAVSGPITVTSRAGTTSAPLVIVQKAVVSDILPLKARPGERVVLRGDFLLNASILFTGSTTPAADGGKKEDKERWVLVPNDAQTGPLRVTNETNDATTTAPFTVLRLINNIDFTPKSGKVGDQIVLTGQNLATVQEIRFSNGTSTPAAFVLEGANLRVTIPAGAITGQICLTNEAGTSCSSSNFTITR</sequence>
<dbReference type="SUPFAM" id="SSF81296">
    <property type="entry name" value="E set domains"/>
    <property type="match status" value="5"/>
</dbReference>
<dbReference type="Proteomes" id="UP000219452">
    <property type="component" value="Unassembled WGS sequence"/>
</dbReference>
<protein>
    <submittedName>
        <fullName evidence="2">IPT/TIG domain-containing protein</fullName>
    </submittedName>
</protein>
<dbReference type="CDD" id="cd00102">
    <property type="entry name" value="IPT"/>
    <property type="match status" value="1"/>
</dbReference>
<feature type="domain" description="IPT/TIG" evidence="1">
    <location>
        <begin position="32"/>
        <end position="106"/>
    </location>
</feature>
<dbReference type="InterPro" id="IPR013783">
    <property type="entry name" value="Ig-like_fold"/>
</dbReference>
<dbReference type="InterPro" id="IPR014756">
    <property type="entry name" value="Ig_E-set"/>
</dbReference>
<accession>A0A286F5F6</accession>
<evidence type="ECO:0000313" key="3">
    <source>
        <dbReference type="Proteomes" id="UP000219452"/>
    </source>
</evidence>
<dbReference type="EMBL" id="OCNH01000001">
    <property type="protein sequence ID" value="SOD78124.1"/>
    <property type="molecule type" value="Genomic_DNA"/>
</dbReference>
<proteinExistence type="predicted"/>
<feature type="domain" description="IPT/TIG" evidence="1">
    <location>
        <begin position="112"/>
        <end position="168"/>
    </location>
</feature>
<evidence type="ECO:0000259" key="1">
    <source>
        <dbReference type="Pfam" id="PF01833"/>
    </source>
</evidence>
<dbReference type="OrthoDB" id="915087at2"/>
<dbReference type="Gene3D" id="2.60.40.10">
    <property type="entry name" value="Immunoglobulins"/>
    <property type="match status" value="7"/>
</dbReference>
<reference evidence="3" key="1">
    <citation type="submission" date="2017-09" db="EMBL/GenBank/DDBJ databases">
        <authorList>
            <person name="Varghese N."/>
            <person name="Submissions S."/>
        </authorList>
    </citation>
    <scope>NUCLEOTIDE SEQUENCE [LARGE SCALE GENOMIC DNA]</scope>
    <source>
        <strain evidence="3">DSM 29961</strain>
    </source>
</reference>
<dbReference type="InterPro" id="IPR002909">
    <property type="entry name" value="IPT_dom"/>
</dbReference>
<dbReference type="PROSITE" id="PS51257">
    <property type="entry name" value="PROKAR_LIPOPROTEIN"/>
    <property type="match status" value="1"/>
</dbReference>
<feature type="domain" description="IPT/TIG" evidence="1">
    <location>
        <begin position="279"/>
        <end position="348"/>
    </location>
</feature>